<protein>
    <submittedName>
        <fullName evidence="3">Carbohydrate family 9 binding domain-like</fullName>
    </submittedName>
</protein>
<dbReference type="Proteomes" id="UP000184212">
    <property type="component" value="Unassembled WGS sequence"/>
</dbReference>
<accession>A0A1M5TJ89</accession>
<feature type="chain" id="PRO_5012070395" evidence="1">
    <location>
        <begin position="21"/>
        <end position="236"/>
    </location>
</feature>
<dbReference type="Gene3D" id="2.60.40.1190">
    <property type="match status" value="1"/>
</dbReference>
<keyword evidence="1" id="KW-0732">Signal</keyword>
<evidence type="ECO:0000313" key="3">
    <source>
        <dbReference type="EMBL" id="SHH50827.1"/>
    </source>
</evidence>
<evidence type="ECO:0000313" key="4">
    <source>
        <dbReference type="Proteomes" id="UP000184212"/>
    </source>
</evidence>
<dbReference type="STRING" id="947013.SAMN04488109_4115"/>
<name>A0A1M5TJ89_9BACT</name>
<feature type="signal peptide" evidence="1">
    <location>
        <begin position="1"/>
        <end position="20"/>
    </location>
</feature>
<dbReference type="InterPro" id="IPR010502">
    <property type="entry name" value="Carb-bd_dom_fam9"/>
</dbReference>
<evidence type="ECO:0000256" key="1">
    <source>
        <dbReference type="SAM" id="SignalP"/>
    </source>
</evidence>
<reference evidence="3 4" key="1">
    <citation type="submission" date="2016-11" db="EMBL/GenBank/DDBJ databases">
        <authorList>
            <person name="Jaros S."/>
            <person name="Januszkiewicz K."/>
            <person name="Wedrychowicz H."/>
        </authorList>
    </citation>
    <scope>NUCLEOTIDE SEQUENCE [LARGE SCALE GENOMIC DNA]</scope>
    <source>
        <strain evidence="3 4">DSM 24574</strain>
    </source>
</reference>
<dbReference type="CDD" id="cd09620">
    <property type="entry name" value="CBM9_like_3"/>
    <property type="match status" value="1"/>
</dbReference>
<keyword evidence="4" id="KW-1185">Reference proteome</keyword>
<dbReference type="SUPFAM" id="SSF49344">
    <property type="entry name" value="CBD9-like"/>
    <property type="match status" value="1"/>
</dbReference>
<evidence type="ECO:0000259" key="2">
    <source>
        <dbReference type="Pfam" id="PF06452"/>
    </source>
</evidence>
<feature type="domain" description="Carbohydrate-binding" evidence="2">
    <location>
        <begin position="42"/>
        <end position="233"/>
    </location>
</feature>
<dbReference type="RefSeq" id="WP_073137756.1">
    <property type="nucleotide sequence ID" value="NZ_FQWQ01000003.1"/>
</dbReference>
<dbReference type="EMBL" id="FQWQ01000003">
    <property type="protein sequence ID" value="SHH50827.1"/>
    <property type="molecule type" value="Genomic_DNA"/>
</dbReference>
<gene>
    <name evidence="3" type="ORF">SAMN04488109_4115</name>
</gene>
<dbReference type="Pfam" id="PF06452">
    <property type="entry name" value="CBM9_1"/>
    <property type="match status" value="1"/>
</dbReference>
<proteinExistence type="predicted"/>
<sequence>MKFSCPTALMFLLLVSRSLAQVAPDAHETFHIKPTKDFEITGAGNSAAWKDADWLTLTQRQGNKSYATKAKLLYSEQGIYVLFHCDDEKITATNTQDFADLWKEDVMEVFFWTDESSPLYFEYEISPLNYELALLIPNYDGQFLGWRPWHYEGDRKIKHLVTTAKDAAGKIASWTAEIFVPYKLLQPLQHVPPQKGTRWRMNMYRVDFDDGRSAWSWNKVKTNFHDYKNFGIMLFE</sequence>
<dbReference type="AlphaFoldDB" id="A0A1M5TJ89"/>
<dbReference type="GO" id="GO:0004553">
    <property type="term" value="F:hydrolase activity, hydrolyzing O-glycosyl compounds"/>
    <property type="evidence" value="ECO:0007669"/>
    <property type="project" value="InterPro"/>
</dbReference>
<dbReference type="GO" id="GO:0030246">
    <property type="term" value="F:carbohydrate binding"/>
    <property type="evidence" value="ECO:0007669"/>
    <property type="project" value="InterPro"/>
</dbReference>
<organism evidence="3 4">
    <name type="scientific">Chryseolinea serpens</name>
    <dbReference type="NCBI Taxonomy" id="947013"/>
    <lineage>
        <taxon>Bacteria</taxon>
        <taxon>Pseudomonadati</taxon>
        <taxon>Bacteroidota</taxon>
        <taxon>Cytophagia</taxon>
        <taxon>Cytophagales</taxon>
        <taxon>Fulvivirgaceae</taxon>
        <taxon>Chryseolinea</taxon>
    </lineage>
</organism>
<dbReference type="GO" id="GO:0016052">
    <property type="term" value="P:carbohydrate catabolic process"/>
    <property type="evidence" value="ECO:0007669"/>
    <property type="project" value="InterPro"/>
</dbReference>